<protein>
    <submittedName>
        <fullName evidence="2">Uncharacterized protein</fullName>
    </submittedName>
</protein>
<dbReference type="RefSeq" id="WP_096410051.1">
    <property type="nucleotide sequence ID" value="NZ_AP017372.2"/>
</dbReference>
<dbReference type="EMBL" id="AP017372">
    <property type="protein sequence ID" value="BAU58747.1"/>
    <property type="molecule type" value="Genomic_DNA"/>
</dbReference>
<gene>
    <name evidence="2" type="ORF">HH1059_20390</name>
</gene>
<organism evidence="2 3">
    <name type="scientific">Halorhodospira halochloris</name>
    <name type="common">Ectothiorhodospira halochloris</name>
    <dbReference type="NCBI Taxonomy" id="1052"/>
    <lineage>
        <taxon>Bacteria</taxon>
        <taxon>Pseudomonadati</taxon>
        <taxon>Pseudomonadota</taxon>
        <taxon>Gammaproteobacteria</taxon>
        <taxon>Chromatiales</taxon>
        <taxon>Ectothiorhodospiraceae</taxon>
        <taxon>Halorhodospira</taxon>
    </lineage>
</organism>
<dbReference type="Proteomes" id="UP000218890">
    <property type="component" value="Chromosome"/>
</dbReference>
<name>A0A0X8XB04_HALHR</name>
<feature type="region of interest" description="Disordered" evidence="1">
    <location>
        <begin position="1"/>
        <end position="24"/>
    </location>
</feature>
<keyword evidence="3" id="KW-1185">Reference proteome</keyword>
<dbReference type="AlphaFoldDB" id="A0A0X8XB04"/>
<proteinExistence type="predicted"/>
<reference evidence="2" key="1">
    <citation type="submission" date="2016-02" db="EMBL/GenBank/DDBJ databases">
        <title>Halorhodospira halochloris DSM-1059 complete genome, version 2.</title>
        <authorList>
            <person name="Tsukatani Y."/>
        </authorList>
    </citation>
    <scope>NUCLEOTIDE SEQUENCE</scope>
    <source>
        <strain evidence="2">DSM 1059</strain>
    </source>
</reference>
<evidence type="ECO:0000313" key="2">
    <source>
        <dbReference type="EMBL" id="BAU58747.1"/>
    </source>
</evidence>
<dbReference type="KEGG" id="hhk:HH1059_20390"/>
<evidence type="ECO:0000256" key="1">
    <source>
        <dbReference type="SAM" id="MobiDB-lite"/>
    </source>
</evidence>
<sequence length="92" mass="10956">MLQRKLDSAHQERNQAEHERHRLEKDYASLQSQVDRHKERIEQLQAEVMQERERHQEAQELARYHQEQSQALMEVLRRGDGTGEEMEGGGYS</sequence>
<accession>A0A0X8XB04</accession>
<evidence type="ECO:0000313" key="3">
    <source>
        <dbReference type="Proteomes" id="UP000218890"/>
    </source>
</evidence>